<evidence type="ECO:0000256" key="6">
    <source>
        <dbReference type="ARBA" id="ARBA00023054"/>
    </source>
</evidence>
<feature type="region of interest" description="Disordered" evidence="11">
    <location>
        <begin position="420"/>
        <end position="440"/>
    </location>
</feature>
<feature type="compositionally biased region" description="Low complexity" evidence="11">
    <location>
        <begin position="424"/>
        <end position="440"/>
    </location>
</feature>
<dbReference type="GO" id="GO:0008270">
    <property type="term" value="F:zinc ion binding"/>
    <property type="evidence" value="ECO:0007669"/>
    <property type="project" value="UniProtKB-KW"/>
</dbReference>
<dbReference type="Pfam" id="PF14570">
    <property type="entry name" value="zf-RING_4"/>
    <property type="match status" value="1"/>
</dbReference>
<feature type="compositionally biased region" description="Low complexity" evidence="11">
    <location>
        <begin position="381"/>
        <end position="390"/>
    </location>
</feature>
<dbReference type="InterPro" id="IPR039515">
    <property type="entry name" value="NOT4_mRING-HC-C4C4"/>
</dbReference>
<feature type="coiled-coil region" evidence="10">
    <location>
        <begin position="140"/>
        <end position="167"/>
    </location>
</feature>
<keyword evidence="4 9" id="KW-0862">Zinc</keyword>
<comment type="subcellular location">
    <subcellularLocation>
        <location evidence="1">Nucleus</location>
    </subcellularLocation>
</comment>
<dbReference type="GO" id="GO:0003723">
    <property type="term" value="F:RNA binding"/>
    <property type="evidence" value="ECO:0007669"/>
    <property type="project" value="UniProtKB-UniRule"/>
</dbReference>
<evidence type="ECO:0000313" key="15">
    <source>
        <dbReference type="EMBL" id="GIY17382.1"/>
    </source>
</evidence>
<evidence type="ECO:0000259" key="14">
    <source>
        <dbReference type="PROSITE" id="PS50103"/>
    </source>
</evidence>
<evidence type="ECO:0000256" key="9">
    <source>
        <dbReference type="PROSITE-ProRule" id="PRU00723"/>
    </source>
</evidence>
<dbReference type="InterPro" id="IPR003954">
    <property type="entry name" value="RRM_euk-type"/>
</dbReference>
<feature type="domain" description="RING-type" evidence="12">
    <location>
        <begin position="77"/>
        <end position="120"/>
    </location>
</feature>
<keyword evidence="16" id="KW-1185">Reference proteome</keyword>
<evidence type="ECO:0000256" key="4">
    <source>
        <dbReference type="ARBA" id="ARBA00022833"/>
    </source>
</evidence>
<keyword evidence="6 10" id="KW-0175">Coiled coil</keyword>
<dbReference type="GO" id="GO:0016567">
    <property type="term" value="P:protein ubiquitination"/>
    <property type="evidence" value="ECO:0007669"/>
    <property type="project" value="TreeGrafter"/>
</dbReference>
<dbReference type="SUPFAM" id="SSF57850">
    <property type="entry name" value="RING/U-box"/>
    <property type="match status" value="1"/>
</dbReference>
<evidence type="ECO:0000256" key="10">
    <source>
        <dbReference type="SAM" id="Coils"/>
    </source>
</evidence>
<evidence type="ECO:0000313" key="16">
    <source>
        <dbReference type="Proteomes" id="UP001054945"/>
    </source>
</evidence>
<dbReference type="SMART" id="SM00360">
    <property type="entry name" value="RRM"/>
    <property type="match status" value="1"/>
</dbReference>
<dbReference type="GO" id="GO:0005634">
    <property type="term" value="C:nucleus"/>
    <property type="evidence" value="ECO:0007669"/>
    <property type="project" value="UniProtKB-SubCell"/>
</dbReference>
<dbReference type="EMBL" id="BPLR01007508">
    <property type="protein sequence ID" value="GIY17382.1"/>
    <property type="molecule type" value="Genomic_DNA"/>
</dbReference>
<dbReference type="InterPro" id="IPR001841">
    <property type="entry name" value="Znf_RING"/>
</dbReference>
<dbReference type="PROSITE" id="PS50102">
    <property type="entry name" value="RRM"/>
    <property type="match status" value="1"/>
</dbReference>
<comment type="caution">
    <text evidence="15">The sequence shown here is derived from an EMBL/GenBank/DDBJ whole genome shotgun (WGS) entry which is preliminary data.</text>
</comment>
<keyword evidence="2 9" id="KW-0479">Metal-binding</keyword>
<proteinExistence type="predicted"/>
<evidence type="ECO:0000256" key="3">
    <source>
        <dbReference type="ARBA" id="ARBA00022771"/>
    </source>
</evidence>
<dbReference type="InterPro" id="IPR013083">
    <property type="entry name" value="Znf_RING/FYVE/PHD"/>
</dbReference>
<dbReference type="Gene3D" id="3.30.70.330">
    <property type="match status" value="1"/>
</dbReference>
<keyword evidence="5 8" id="KW-0694">RNA-binding</keyword>
<dbReference type="AlphaFoldDB" id="A0AAV4RB99"/>
<dbReference type="SUPFAM" id="SSF54928">
    <property type="entry name" value="RNA-binding domain, RBD"/>
    <property type="match status" value="1"/>
</dbReference>
<evidence type="ECO:0000256" key="1">
    <source>
        <dbReference type="ARBA" id="ARBA00004123"/>
    </source>
</evidence>
<feature type="zinc finger region" description="C3H1-type" evidence="9">
    <location>
        <begin position="255"/>
        <end position="285"/>
    </location>
</feature>
<dbReference type="SMART" id="SM00361">
    <property type="entry name" value="RRM_1"/>
    <property type="match status" value="1"/>
</dbReference>
<feature type="domain" description="C3H1-type" evidence="14">
    <location>
        <begin position="255"/>
        <end position="285"/>
    </location>
</feature>
<dbReference type="InterPro" id="IPR000571">
    <property type="entry name" value="Znf_CCCH"/>
</dbReference>
<dbReference type="Proteomes" id="UP001054945">
    <property type="component" value="Unassembled WGS sequence"/>
</dbReference>
<evidence type="ECO:0000259" key="13">
    <source>
        <dbReference type="PROSITE" id="PS50102"/>
    </source>
</evidence>
<feature type="region of interest" description="Disordered" evidence="11">
    <location>
        <begin position="381"/>
        <end position="400"/>
    </location>
</feature>
<evidence type="ECO:0000256" key="5">
    <source>
        <dbReference type="ARBA" id="ARBA00022884"/>
    </source>
</evidence>
<dbReference type="PROSITE" id="PS50089">
    <property type="entry name" value="ZF_RING_2"/>
    <property type="match status" value="1"/>
</dbReference>
<evidence type="ECO:0000256" key="11">
    <source>
        <dbReference type="SAM" id="MobiDB-lite"/>
    </source>
</evidence>
<dbReference type="Pfam" id="PF00076">
    <property type="entry name" value="RRM_1"/>
    <property type="match status" value="1"/>
</dbReference>
<evidence type="ECO:0000256" key="2">
    <source>
        <dbReference type="ARBA" id="ARBA00022723"/>
    </source>
</evidence>
<dbReference type="Gene3D" id="3.30.40.10">
    <property type="entry name" value="Zinc/RING finger domain, C3HC4 (zinc finger)"/>
    <property type="match status" value="1"/>
</dbReference>
<evidence type="ECO:0000256" key="7">
    <source>
        <dbReference type="ARBA" id="ARBA00023242"/>
    </source>
</evidence>
<dbReference type="InterPro" id="IPR012677">
    <property type="entry name" value="Nucleotide-bd_a/b_plait_sf"/>
</dbReference>
<organism evidence="15 16">
    <name type="scientific">Caerostris extrusa</name>
    <name type="common">Bark spider</name>
    <name type="synonym">Caerostris bankana</name>
    <dbReference type="NCBI Taxonomy" id="172846"/>
    <lineage>
        <taxon>Eukaryota</taxon>
        <taxon>Metazoa</taxon>
        <taxon>Ecdysozoa</taxon>
        <taxon>Arthropoda</taxon>
        <taxon>Chelicerata</taxon>
        <taxon>Arachnida</taxon>
        <taxon>Araneae</taxon>
        <taxon>Araneomorphae</taxon>
        <taxon>Entelegynae</taxon>
        <taxon>Araneoidea</taxon>
        <taxon>Araneidae</taxon>
        <taxon>Caerostris</taxon>
    </lineage>
</organism>
<feature type="domain" description="RRM" evidence="13">
    <location>
        <begin position="172"/>
        <end position="258"/>
    </location>
</feature>
<sequence>MAHIINNGKHNTQFYFELIRARDKGLYLTRLRDGALKYRMRIKIRWAKILQDKDCNSKKQSKKQKKMANNREERKTCPLCLEPFDPDDANFFPCKCGYQVCRFCWHRIRTNENCLCPACRRQYPEDPVTFKPLSQEELMKMKNEKKMKEIKKRKEIAESRKQLANIRVVQKNLIYVSGLPAGLETDEEKSRRISQVFKEFGTVQKCVFSSKTNYAGSHSPKSSAYVTYYKVEDALKALKKIPTIKIEGNEIKTSLGTTKYCSNFLKNVHCPKAVSSDCMYLHELADEELSFTQDQIAAGQHLTCGNMLYERMIAQMKQKAVQISPPKESCPEKQEIEIEKPSIEKIIVKEEPTECIEESILHPPAMQSRLQTVYINSEKMSVSESSGSESHANCQVNCHSPPADIPQNISMVQQSAMLPAKSLPSENPNPSVNTSSVSSPHSVQNSVDIVKLFCGGQKWPEDASECTQTITSNSTRPTELLSNDTDINCTANTNFGTYLPFGTNGSTNLLSKALECKLEPALEDDGLGFDPCQLSLDGLKDLLAAETKLNPISYIRRAPGMQKPVVMPSPLMQMKNTVATQQMQMQRLRNSAPPGFIQSHQQQPVYDASRNTQSNRITPIVNMQNYNAAIRPNFQIQRFQAPSNNPVANGYTTPVRAVSLNLSEGCVNVQIPFQQAPAVLDMLTRSTMPVQHMPSQRIENMPILPQQQQQQQQPPQQQQFPIQEQNLSPSYWNMNQTQWINPQENFQNLSKYRAANPQLANSFALVQQRRAEQMQQITARVGNMSPFPAVFQKEALGQPIMCIIRDEMFL</sequence>
<protein>
    <submittedName>
        <fullName evidence="15">CCR4-NOT transcription complex subunit 4</fullName>
    </submittedName>
</protein>
<dbReference type="CDD" id="cd16618">
    <property type="entry name" value="mRING-HC-C4C4_CNOT4"/>
    <property type="match status" value="1"/>
</dbReference>
<dbReference type="PROSITE" id="PS50103">
    <property type="entry name" value="ZF_C3H1"/>
    <property type="match status" value="1"/>
</dbReference>
<evidence type="ECO:0000259" key="12">
    <source>
        <dbReference type="PROSITE" id="PS50089"/>
    </source>
</evidence>
<dbReference type="PANTHER" id="PTHR12603">
    <property type="entry name" value="CCR4-NOT TRANSCRIPTION COMPLEX RELATED"/>
    <property type="match status" value="1"/>
</dbReference>
<reference evidence="15 16" key="1">
    <citation type="submission" date="2021-06" db="EMBL/GenBank/DDBJ databases">
        <title>Caerostris extrusa draft genome.</title>
        <authorList>
            <person name="Kono N."/>
            <person name="Arakawa K."/>
        </authorList>
    </citation>
    <scope>NUCLEOTIDE SEQUENCE [LARGE SCALE GENOMIC DNA]</scope>
</reference>
<keyword evidence="3 9" id="KW-0863">Zinc-finger</keyword>
<dbReference type="InterPro" id="IPR000504">
    <property type="entry name" value="RRM_dom"/>
</dbReference>
<dbReference type="PANTHER" id="PTHR12603:SF0">
    <property type="entry name" value="CCR4-NOT TRANSCRIPTION COMPLEX SUBUNIT 4"/>
    <property type="match status" value="1"/>
</dbReference>
<keyword evidence="7" id="KW-0539">Nucleus</keyword>
<dbReference type="InterPro" id="IPR035979">
    <property type="entry name" value="RBD_domain_sf"/>
</dbReference>
<dbReference type="GO" id="GO:0030014">
    <property type="term" value="C:CCR4-NOT complex"/>
    <property type="evidence" value="ECO:0007669"/>
    <property type="project" value="InterPro"/>
</dbReference>
<accession>A0AAV4RB99</accession>
<name>A0AAV4RB99_CAEEX</name>
<dbReference type="GO" id="GO:0004842">
    <property type="term" value="F:ubiquitin-protein transferase activity"/>
    <property type="evidence" value="ECO:0007669"/>
    <property type="project" value="InterPro"/>
</dbReference>
<dbReference type="InterPro" id="IPR039780">
    <property type="entry name" value="Mot2"/>
</dbReference>
<gene>
    <name evidence="15" type="primary">CNOT4</name>
    <name evidence="15" type="ORF">CEXT_238862</name>
</gene>
<dbReference type="FunFam" id="3.30.40.10:FF:000006">
    <property type="entry name" value="CCR4-NOT transcription complex subunit 4"/>
    <property type="match status" value="1"/>
</dbReference>
<evidence type="ECO:0000256" key="8">
    <source>
        <dbReference type="PROSITE-ProRule" id="PRU00176"/>
    </source>
</evidence>